<name>A0A9Q3UGA6_VIBPH</name>
<organism evidence="1 2">
    <name type="scientific">Vibrio parahaemolyticus</name>
    <dbReference type="NCBI Taxonomy" id="670"/>
    <lineage>
        <taxon>Bacteria</taxon>
        <taxon>Pseudomonadati</taxon>
        <taxon>Pseudomonadota</taxon>
        <taxon>Gammaproteobacteria</taxon>
        <taxon>Vibrionales</taxon>
        <taxon>Vibrionaceae</taxon>
        <taxon>Vibrio</taxon>
    </lineage>
</organism>
<comment type="caution">
    <text evidence="1">The sequence shown here is derived from an EMBL/GenBank/DDBJ whole genome shotgun (WGS) entry which is preliminary data.</text>
</comment>
<dbReference type="RefSeq" id="WP_191685857.1">
    <property type="nucleotide sequence ID" value="NZ_CP064041.1"/>
</dbReference>
<protein>
    <submittedName>
        <fullName evidence="1">Uncharacterized protein</fullName>
    </submittedName>
</protein>
<evidence type="ECO:0000313" key="1">
    <source>
        <dbReference type="EMBL" id="MCC3808323.1"/>
    </source>
</evidence>
<dbReference type="Proteomes" id="UP000726777">
    <property type="component" value="Unassembled WGS sequence"/>
</dbReference>
<dbReference type="EMBL" id="JACVHL010000046">
    <property type="protein sequence ID" value="MCC3808323.1"/>
    <property type="molecule type" value="Genomic_DNA"/>
</dbReference>
<accession>A0A9Q3UGA6</accession>
<proteinExistence type="predicted"/>
<evidence type="ECO:0000313" key="2">
    <source>
        <dbReference type="Proteomes" id="UP000726777"/>
    </source>
</evidence>
<sequence length="49" mass="5695">MRHRNNGDLTRCRVCGTQYTVNYAAMPIDCQKKNKHMIDNFIDILPLAN</sequence>
<reference evidence="1" key="1">
    <citation type="submission" date="2020-09" db="EMBL/GenBank/DDBJ databases">
        <title>Genome sequence of Vibrio parahaemolyticus isolates.</title>
        <authorList>
            <person name="Hammerl J.A."/>
            <person name="Strauch E."/>
        </authorList>
    </citation>
    <scope>NUCLEOTIDE SEQUENCE</scope>
    <source>
        <strain evidence="1">17-VB00146</strain>
    </source>
</reference>
<gene>
    <name evidence="1" type="ORF">IB292_25295</name>
</gene>
<dbReference type="AlphaFoldDB" id="A0A9Q3UGA6"/>